<gene>
    <name evidence="1" type="ORF">CR165_15210</name>
</gene>
<evidence type="ECO:0000313" key="1">
    <source>
        <dbReference type="EMBL" id="PWC27965.1"/>
    </source>
</evidence>
<protein>
    <submittedName>
        <fullName evidence="1">Uncharacterized protein</fullName>
    </submittedName>
</protein>
<evidence type="ECO:0000313" key="2">
    <source>
        <dbReference type="Proteomes" id="UP000245048"/>
    </source>
</evidence>
<dbReference type="EMBL" id="PDOA01000010">
    <property type="protein sequence ID" value="PWC27965.1"/>
    <property type="molecule type" value="Genomic_DNA"/>
</dbReference>
<sequence>MASRQLPWWLDYDNVPPEDASAQVIWISGRWRYIPFAFGRPLARKCGTLDEAHEAVFQFETDIHAKVDEIADLRAGGQDS</sequence>
<dbReference type="AlphaFoldDB" id="A0A2U1V231"/>
<dbReference type="Proteomes" id="UP000245048">
    <property type="component" value="Unassembled WGS sequence"/>
</dbReference>
<name>A0A2U1V231_9PROT</name>
<keyword evidence="2" id="KW-1185">Reference proteome</keyword>
<accession>A0A2U1V231</accession>
<reference evidence="2" key="1">
    <citation type="submission" date="2017-10" db="EMBL/GenBank/DDBJ databases">
        <authorList>
            <person name="Toshchakov S.V."/>
            <person name="Goeva M.A."/>
        </authorList>
    </citation>
    <scope>NUCLEOTIDE SEQUENCE [LARGE SCALE GENOMIC DNA]</scope>
    <source>
        <strain evidence="2">JR1/69-1-13</strain>
    </source>
</reference>
<organism evidence="1 2">
    <name type="scientific">Teichococcus aestuarii</name>
    <dbReference type="NCBI Taxonomy" id="568898"/>
    <lineage>
        <taxon>Bacteria</taxon>
        <taxon>Pseudomonadati</taxon>
        <taxon>Pseudomonadota</taxon>
        <taxon>Alphaproteobacteria</taxon>
        <taxon>Acetobacterales</taxon>
        <taxon>Roseomonadaceae</taxon>
        <taxon>Roseomonas</taxon>
    </lineage>
</organism>
<comment type="caution">
    <text evidence="1">The sequence shown here is derived from an EMBL/GenBank/DDBJ whole genome shotgun (WGS) entry which is preliminary data.</text>
</comment>
<proteinExistence type="predicted"/>